<evidence type="ECO:0000313" key="1">
    <source>
        <dbReference type="EMBL" id="GBP62084.1"/>
    </source>
</evidence>
<name>A0A4C1XHW9_EUMVA</name>
<protein>
    <submittedName>
        <fullName evidence="1">Uncharacterized protein</fullName>
    </submittedName>
</protein>
<sequence>MAACAQNPNGAGRCMCCCRVVGYTTSAVKINAAVAPVGRAIIGNKIYWFRRLSRRKEDWPDFVEHPMWMFFAGLSFDNVIEN</sequence>
<dbReference type="AlphaFoldDB" id="A0A4C1XHW9"/>
<accession>A0A4C1XHW9</accession>
<proteinExistence type="predicted"/>
<reference evidence="1 2" key="1">
    <citation type="journal article" date="2019" name="Commun. Biol.">
        <title>The bagworm genome reveals a unique fibroin gene that provides high tensile strength.</title>
        <authorList>
            <person name="Kono N."/>
            <person name="Nakamura H."/>
            <person name="Ohtoshi R."/>
            <person name="Tomita M."/>
            <person name="Numata K."/>
            <person name="Arakawa K."/>
        </authorList>
    </citation>
    <scope>NUCLEOTIDE SEQUENCE [LARGE SCALE GENOMIC DNA]</scope>
</reference>
<evidence type="ECO:0000313" key="2">
    <source>
        <dbReference type="Proteomes" id="UP000299102"/>
    </source>
</evidence>
<dbReference type="Proteomes" id="UP000299102">
    <property type="component" value="Unassembled WGS sequence"/>
</dbReference>
<gene>
    <name evidence="1" type="ORF">EVAR_53862_1</name>
</gene>
<organism evidence="1 2">
    <name type="scientific">Eumeta variegata</name>
    <name type="common">Bagworm moth</name>
    <name type="synonym">Eumeta japonica</name>
    <dbReference type="NCBI Taxonomy" id="151549"/>
    <lineage>
        <taxon>Eukaryota</taxon>
        <taxon>Metazoa</taxon>
        <taxon>Ecdysozoa</taxon>
        <taxon>Arthropoda</taxon>
        <taxon>Hexapoda</taxon>
        <taxon>Insecta</taxon>
        <taxon>Pterygota</taxon>
        <taxon>Neoptera</taxon>
        <taxon>Endopterygota</taxon>
        <taxon>Lepidoptera</taxon>
        <taxon>Glossata</taxon>
        <taxon>Ditrysia</taxon>
        <taxon>Tineoidea</taxon>
        <taxon>Psychidae</taxon>
        <taxon>Oiketicinae</taxon>
        <taxon>Eumeta</taxon>
    </lineage>
</organism>
<comment type="caution">
    <text evidence="1">The sequence shown here is derived from an EMBL/GenBank/DDBJ whole genome shotgun (WGS) entry which is preliminary data.</text>
</comment>
<keyword evidence="2" id="KW-1185">Reference proteome</keyword>
<dbReference type="EMBL" id="BGZK01000831">
    <property type="protein sequence ID" value="GBP62084.1"/>
    <property type="molecule type" value="Genomic_DNA"/>
</dbReference>